<evidence type="ECO:0000313" key="3">
    <source>
        <dbReference type="Proteomes" id="UP000719766"/>
    </source>
</evidence>
<evidence type="ECO:0000313" key="2">
    <source>
        <dbReference type="EMBL" id="KAG1787744.1"/>
    </source>
</evidence>
<feature type="region of interest" description="Disordered" evidence="1">
    <location>
        <begin position="1"/>
        <end position="20"/>
    </location>
</feature>
<gene>
    <name evidence="2" type="ORF">HD556DRAFT_1312494</name>
</gene>
<name>A0A9P7DCX0_9AGAM</name>
<organism evidence="2 3">
    <name type="scientific">Suillus plorans</name>
    <dbReference type="NCBI Taxonomy" id="116603"/>
    <lineage>
        <taxon>Eukaryota</taxon>
        <taxon>Fungi</taxon>
        <taxon>Dikarya</taxon>
        <taxon>Basidiomycota</taxon>
        <taxon>Agaricomycotina</taxon>
        <taxon>Agaricomycetes</taxon>
        <taxon>Agaricomycetidae</taxon>
        <taxon>Boletales</taxon>
        <taxon>Suillineae</taxon>
        <taxon>Suillaceae</taxon>
        <taxon>Suillus</taxon>
    </lineage>
</organism>
<feature type="region of interest" description="Disordered" evidence="1">
    <location>
        <begin position="718"/>
        <end position="799"/>
    </location>
</feature>
<protein>
    <submittedName>
        <fullName evidence="2">Uncharacterized protein</fullName>
    </submittedName>
</protein>
<keyword evidence="3" id="KW-1185">Reference proteome</keyword>
<feature type="compositionally biased region" description="Polar residues" evidence="1">
    <location>
        <begin position="770"/>
        <end position="784"/>
    </location>
</feature>
<feature type="compositionally biased region" description="Basic and acidic residues" evidence="1">
    <location>
        <begin position="718"/>
        <end position="728"/>
    </location>
</feature>
<dbReference type="AlphaFoldDB" id="A0A9P7DCX0"/>
<feature type="compositionally biased region" description="Basic residues" evidence="1">
    <location>
        <begin position="729"/>
        <end position="742"/>
    </location>
</feature>
<dbReference type="EMBL" id="JABBWE010000075">
    <property type="protein sequence ID" value="KAG1787744.1"/>
    <property type="molecule type" value="Genomic_DNA"/>
</dbReference>
<dbReference type="RefSeq" id="XP_041155060.1">
    <property type="nucleotide sequence ID" value="XM_041300665.1"/>
</dbReference>
<proteinExistence type="predicted"/>
<evidence type="ECO:0000256" key="1">
    <source>
        <dbReference type="SAM" id="MobiDB-lite"/>
    </source>
</evidence>
<dbReference type="Proteomes" id="UP000719766">
    <property type="component" value="Unassembled WGS sequence"/>
</dbReference>
<comment type="caution">
    <text evidence="2">The sequence shown here is derived from an EMBL/GenBank/DDBJ whole genome shotgun (WGS) entry which is preliminary data.</text>
</comment>
<accession>A0A9P7DCX0</accession>
<reference evidence="2" key="1">
    <citation type="journal article" date="2020" name="New Phytol.">
        <title>Comparative genomics reveals dynamic genome evolution in host specialist ectomycorrhizal fungi.</title>
        <authorList>
            <person name="Lofgren L.A."/>
            <person name="Nguyen N.H."/>
            <person name="Vilgalys R."/>
            <person name="Ruytinx J."/>
            <person name="Liao H.L."/>
            <person name="Branco S."/>
            <person name="Kuo A."/>
            <person name="LaButti K."/>
            <person name="Lipzen A."/>
            <person name="Andreopoulos W."/>
            <person name="Pangilinan J."/>
            <person name="Riley R."/>
            <person name="Hundley H."/>
            <person name="Na H."/>
            <person name="Barry K."/>
            <person name="Grigoriev I.V."/>
            <person name="Stajich J.E."/>
            <person name="Kennedy P.G."/>
        </authorList>
    </citation>
    <scope>NUCLEOTIDE SEQUENCE</scope>
    <source>
        <strain evidence="2">S12</strain>
    </source>
</reference>
<sequence length="893" mass="99867">MDSNISSPSKVKPASSRLRGVPLSMSRMSPAIANDMPSAIRPRFSLASIAALRLNISNTQEFSESERQAAARALLRHDAHQDGTHFYTRKPAGLHPSYIGFNSYTTLDENSITHEGFVEAALQDLFDADANSMGNNRPQCKTVSMVGSLSLFVVLGPKAFAEEFAIPHLQRFTERCRIEGIVPPFHYPASQVNLSAVPHLPAPTTATGSHIRCSARPSRQFQHDLQANAESNTVTSSAVREGRAMALLDSNTPPNKIRQCRPADAFFTKGLTVPGHEIQGMREAASFTPLISLGPHTDAILDRFKMDDAVLLKLRALVGSVHSSRWEVVLRSPKWDLTYEQASNLARALLMDVQGVHQKIVRYFCMNFATPMVSHTFTATNSCRRVQAQPHRRPKVTLSKEARAALTAQRRNKSRQFKTALHNAWSELDDTVKTIASSHHKSFCRVQNDLCMGRGMLRYQRSKLSAWNAFCWKKRHEEKDNGNSVSVLSIYKLTSHQGATGKTVLQDLVRDENRTEYRSLTDDEKAQLLQEYQEHRETKATGIHISTKSKVNDVTQTLKAVENELSNLKMRTGAETILYTTRGSTDLPLRGISFATKGVDEFMSSVMNIDNQDLALQEITKNAYQIFGAQSDLRSTRHFEITQDPKARMHWAHYWRNVVQRYLVVIEGWPENIPFVNLSTVSSALPDLEMLLNKWETGEIHWRDLEEDEYEKLRQEHCEKVSSGEVIEKRRRTRSDKGKKRNQPLDNSGHRRKMYKSAETVVSDDESDAPGNTATHEHTPTVNAPSGHITNPGPTPSTPPTIPSPFPEIRSPTPPAIPSLFLPHIRSPTPPAIPSLFLPEIRLPTPPAIPSLFPPDDDMFGMSNYLPAGSPGAGPSIGTRSSEFNFLEFMSFD</sequence>
<dbReference type="GeneID" id="64594429"/>
<dbReference type="OrthoDB" id="2657487at2759"/>